<organism evidence="2 3">
    <name type="scientific">Scleropages formosus</name>
    <name type="common">Asian bonytongue</name>
    <name type="synonym">Osteoglossum formosum</name>
    <dbReference type="NCBI Taxonomy" id="113540"/>
    <lineage>
        <taxon>Eukaryota</taxon>
        <taxon>Metazoa</taxon>
        <taxon>Chordata</taxon>
        <taxon>Craniata</taxon>
        <taxon>Vertebrata</taxon>
        <taxon>Euteleostomi</taxon>
        <taxon>Actinopterygii</taxon>
        <taxon>Neopterygii</taxon>
        <taxon>Teleostei</taxon>
        <taxon>Osteoglossocephala</taxon>
        <taxon>Osteoglossomorpha</taxon>
        <taxon>Osteoglossiformes</taxon>
        <taxon>Osteoglossidae</taxon>
        <taxon>Scleropages</taxon>
    </lineage>
</organism>
<gene>
    <name evidence="2" type="ORF">Z043_121857</name>
</gene>
<accession>A0A0P7WGC9</accession>
<dbReference type="EMBL" id="JARO02011075">
    <property type="protein sequence ID" value="KPP60164.1"/>
    <property type="molecule type" value="Genomic_DNA"/>
</dbReference>
<name>A0A0P7WGC9_SCLFO</name>
<sequence>MRAVSGRPVRGRSRGRTLAGSRCTSPPGCETPAELTAERAHSAMQRVFDTLRGVASARAHLKQLRSVYHAGDGVHQVSGTRIPCRPALVRLLLSTNTLELQGATVSVQVSSGGVPVPHEWFLKLCSKDCATCLFCRQCTPSCSCIQTHKLSVTSVVVSPTCPIVPCAAQHFHLSSPHLRAPPSLGAGGSPGISRKEGVSGHAATYRPFLKQLLEEIYQGERADCPDVEHVSAGITELLKTGFSMFMKYSAVKVVSTGVRANTTGFVKMSATRAHINMNPTGSAAGPLGLVHWALSTGPCPHGSTGRGVASQGLFTAPVFLDRAVRVQLVSPIPRTLQGHLSTAEEVVMSPLSPPMSPAETSKVLVLSTRLLKPTDVPELLFSKDSLAPDISI</sequence>
<reference evidence="2 3" key="1">
    <citation type="submission" date="2015-08" db="EMBL/GenBank/DDBJ databases">
        <title>The genome of the Asian arowana (Scleropages formosus).</title>
        <authorList>
            <person name="Tan M.H."/>
            <person name="Gan H.M."/>
            <person name="Croft L.J."/>
            <person name="Austin C.M."/>
        </authorList>
    </citation>
    <scope>NUCLEOTIDE SEQUENCE [LARGE SCALE GENOMIC DNA]</scope>
    <source>
        <strain evidence="2">Aro1</strain>
    </source>
</reference>
<dbReference type="Proteomes" id="UP000034805">
    <property type="component" value="Unassembled WGS sequence"/>
</dbReference>
<comment type="caution">
    <text evidence="2">The sequence shown here is derived from an EMBL/GenBank/DDBJ whole genome shotgun (WGS) entry which is preliminary data.</text>
</comment>
<evidence type="ECO:0000313" key="3">
    <source>
        <dbReference type="Proteomes" id="UP000034805"/>
    </source>
</evidence>
<dbReference type="AlphaFoldDB" id="A0A0P7WGC9"/>
<evidence type="ECO:0000313" key="2">
    <source>
        <dbReference type="EMBL" id="KPP60164.1"/>
    </source>
</evidence>
<proteinExistence type="predicted"/>
<evidence type="ECO:0000256" key="1">
    <source>
        <dbReference type="SAM" id="MobiDB-lite"/>
    </source>
</evidence>
<protein>
    <submittedName>
        <fullName evidence="2">Uncharacterized protein</fullName>
    </submittedName>
</protein>
<feature type="region of interest" description="Disordered" evidence="1">
    <location>
        <begin position="1"/>
        <end position="29"/>
    </location>
</feature>